<dbReference type="eggNOG" id="ENOG502SINN">
    <property type="taxonomic scope" value="Eukaryota"/>
</dbReference>
<keyword evidence="10" id="KW-1185">Reference proteome</keyword>
<evidence type="ECO:0000313" key="11">
    <source>
        <dbReference type="WBParaSite" id="BXY_1756400.1"/>
    </source>
</evidence>
<feature type="region of interest" description="Disordered" evidence="5">
    <location>
        <begin position="339"/>
        <end position="377"/>
    </location>
</feature>
<dbReference type="PRINTS" id="PR00237">
    <property type="entry name" value="GPCRRHODOPSN"/>
</dbReference>
<feature type="transmembrane region" description="Helical" evidence="6">
    <location>
        <begin position="208"/>
        <end position="231"/>
    </location>
</feature>
<evidence type="ECO:0000256" key="4">
    <source>
        <dbReference type="ARBA" id="ARBA00023136"/>
    </source>
</evidence>
<comment type="subcellular location">
    <subcellularLocation>
        <location evidence="1">Membrane</location>
    </subcellularLocation>
</comment>
<protein>
    <submittedName>
        <fullName evidence="8">(pine wood nematode) hypothetical protein</fullName>
    </submittedName>
    <submittedName>
        <fullName evidence="11">G_PROTEIN_RECEP_F1_2 domain-containing protein</fullName>
    </submittedName>
</protein>
<proteinExistence type="predicted"/>
<organism evidence="9 11">
    <name type="scientific">Bursaphelenchus xylophilus</name>
    <name type="common">Pinewood nematode worm</name>
    <name type="synonym">Aphelenchoides xylophilus</name>
    <dbReference type="NCBI Taxonomy" id="6326"/>
    <lineage>
        <taxon>Eukaryota</taxon>
        <taxon>Metazoa</taxon>
        <taxon>Ecdysozoa</taxon>
        <taxon>Nematoda</taxon>
        <taxon>Chromadorea</taxon>
        <taxon>Rhabditida</taxon>
        <taxon>Tylenchina</taxon>
        <taxon>Tylenchomorpha</taxon>
        <taxon>Aphelenchoidea</taxon>
        <taxon>Aphelenchoididae</taxon>
        <taxon>Bursaphelenchus</taxon>
    </lineage>
</organism>
<dbReference type="EMBL" id="CAJFDI010000002">
    <property type="protein sequence ID" value="CAD5216686.1"/>
    <property type="molecule type" value="Genomic_DNA"/>
</dbReference>
<feature type="transmembrane region" description="Helical" evidence="6">
    <location>
        <begin position="261"/>
        <end position="283"/>
    </location>
</feature>
<evidence type="ECO:0000256" key="6">
    <source>
        <dbReference type="SAM" id="Phobius"/>
    </source>
</evidence>
<dbReference type="SUPFAM" id="SSF81321">
    <property type="entry name" value="Family A G protein-coupled receptor-like"/>
    <property type="match status" value="1"/>
</dbReference>
<dbReference type="AlphaFoldDB" id="A0A1I7SWY2"/>
<dbReference type="Proteomes" id="UP000095284">
    <property type="component" value="Unplaced"/>
</dbReference>
<feature type="region of interest" description="Disordered" evidence="5">
    <location>
        <begin position="429"/>
        <end position="451"/>
    </location>
</feature>
<dbReference type="PROSITE" id="PS50262">
    <property type="entry name" value="G_PROTEIN_RECEP_F1_2"/>
    <property type="match status" value="1"/>
</dbReference>
<feature type="transmembrane region" description="Helical" evidence="6">
    <location>
        <begin position="303"/>
        <end position="322"/>
    </location>
</feature>
<evidence type="ECO:0000313" key="8">
    <source>
        <dbReference type="EMBL" id="CAD5216686.1"/>
    </source>
</evidence>
<dbReference type="InterPro" id="IPR000276">
    <property type="entry name" value="GPCR_Rhodpsn"/>
</dbReference>
<dbReference type="Proteomes" id="UP000582659">
    <property type="component" value="Unassembled WGS sequence"/>
</dbReference>
<evidence type="ECO:0000313" key="10">
    <source>
        <dbReference type="Proteomes" id="UP000659654"/>
    </source>
</evidence>
<dbReference type="EMBL" id="CAJFCV020000002">
    <property type="protein sequence ID" value="CAG9100046.1"/>
    <property type="molecule type" value="Genomic_DNA"/>
</dbReference>
<dbReference type="PANTHER" id="PTHR46709:SF5">
    <property type="entry name" value="G-PROTEIN COUPLED RECEPTORS FAMILY 1 PROFILE DOMAIN-CONTAINING PROTEIN"/>
    <property type="match status" value="1"/>
</dbReference>
<dbReference type="CDD" id="cd14978">
    <property type="entry name" value="7tmA_FMRFamide_R-like"/>
    <property type="match status" value="1"/>
</dbReference>
<evidence type="ECO:0000256" key="3">
    <source>
        <dbReference type="ARBA" id="ARBA00022989"/>
    </source>
</evidence>
<evidence type="ECO:0000259" key="7">
    <source>
        <dbReference type="PROSITE" id="PS50262"/>
    </source>
</evidence>
<keyword evidence="3 6" id="KW-1133">Transmembrane helix</keyword>
<accession>A0A1I7SWY2</accession>
<dbReference type="InterPro" id="IPR017452">
    <property type="entry name" value="GPCR_Rhodpsn_7TM"/>
</dbReference>
<dbReference type="PANTHER" id="PTHR46709">
    <property type="entry name" value="PROTEIN CBG23488-RELATED"/>
    <property type="match status" value="1"/>
</dbReference>
<keyword evidence="4 6" id="KW-0472">Membrane</keyword>
<dbReference type="Proteomes" id="UP000659654">
    <property type="component" value="Unassembled WGS sequence"/>
</dbReference>
<dbReference type="GO" id="GO:0004930">
    <property type="term" value="F:G protein-coupled receptor activity"/>
    <property type="evidence" value="ECO:0007669"/>
    <property type="project" value="InterPro"/>
</dbReference>
<evidence type="ECO:0000256" key="1">
    <source>
        <dbReference type="ARBA" id="ARBA00004370"/>
    </source>
</evidence>
<gene>
    <name evidence="8" type="ORF">BXYJ_LOCUS4659</name>
</gene>
<dbReference type="GO" id="GO:0016020">
    <property type="term" value="C:membrane"/>
    <property type="evidence" value="ECO:0007669"/>
    <property type="project" value="UniProtKB-SubCell"/>
</dbReference>
<feature type="transmembrane region" description="Helical" evidence="6">
    <location>
        <begin position="36"/>
        <end position="57"/>
    </location>
</feature>
<keyword evidence="2 6" id="KW-0812">Transmembrane</keyword>
<feature type="transmembrane region" description="Helical" evidence="6">
    <location>
        <begin position="155"/>
        <end position="178"/>
    </location>
</feature>
<feature type="domain" description="G-protein coupled receptors family 1 profile" evidence="7">
    <location>
        <begin position="43"/>
        <end position="319"/>
    </location>
</feature>
<name>A0A1I7SWY2_BURXY</name>
<dbReference type="WBParaSite" id="BXY_1756400.1">
    <property type="protein sequence ID" value="BXY_1756400.1"/>
    <property type="gene ID" value="BXY_1756400"/>
</dbReference>
<dbReference type="OrthoDB" id="5791152at2759"/>
<feature type="compositionally biased region" description="Polar residues" evidence="5">
    <location>
        <begin position="433"/>
        <end position="451"/>
    </location>
</feature>
<evidence type="ECO:0000256" key="5">
    <source>
        <dbReference type="SAM" id="MobiDB-lite"/>
    </source>
</evidence>
<feature type="transmembrane region" description="Helical" evidence="6">
    <location>
        <begin position="110"/>
        <end position="134"/>
    </location>
</feature>
<evidence type="ECO:0000313" key="9">
    <source>
        <dbReference type="Proteomes" id="UP000095284"/>
    </source>
</evidence>
<reference evidence="8" key="2">
    <citation type="submission" date="2020-09" db="EMBL/GenBank/DDBJ databases">
        <authorList>
            <person name="Kikuchi T."/>
        </authorList>
    </citation>
    <scope>NUCLEOTIDE SEQUENCE</scope>
    <source>
        <strain evidence="8">Ka4C1</strain>
    </source>
</reference>
<reference evidence="11" key="1">
    <citation type="submission" date="2016-11" db="UniProtKB">
        <authorList>
            <consortium name="WormBaseParasite"/>
        </authorList>
    </citation>
    <scope>IDENTIFICATION</scope>
</reference>
<feature type="transmembrane region" description="Helical" evidence="6">
    <location>
        <begin position="69"/>
        <end position="90"/>
    </location>
</feature>
<sequence length="451" mass="51506">MEDAYIMATTSQEMVTEFYDEEGDPCEISFAPARRWWLVAVAGTSLSVISLITNMIIARVLLQKKHAHFFFLGLLAVSDTFLSFCYGPVIAMEIVRYNVEVWITRLWWHYVGPLLSLCHVSMTFSCFMIILATIERYYITVKHQWLTCFRQNRCNLALLMFLLSLILRGTAVFEFQIVKNHNCTGVMEYDVALTDLVNVWAYGTVFRFYFRTVCTVLVPFFLLLLLNIMIVKKLSKQSRSHSMFRFGKTDHKQKIRSATRLLVFIVMGYLIANTLNVAITAWEFVDFESTAGMYELYETLTDIISMLYVLTCATRIIVYAICNEEIRSALKEFVCSGSKKSVSGSHDYKPIQKVNPGNDRDLYEDSTEQGTQTLPMPNMGTDFDRVAIAMVIAHRRRDRLNSAPQLQFHSIDGSTNSLMNSRSFIISNPLAGTDNNHNVSTGTTTNFLDVP</sequence>
<evidence type="ECO:0000256" key="2">
    <source>
        <dbReference type="ARBA" id="ARBA00022692"/>
    </source>
</evidence>
<dbReference type="Gene3D" id="1.20.1070.10">
    <property type="entry name" value="Rhodopsin 7-helix transmembrane proteins"/>
    <property type="match status" value="1"/>
</dbReference>